<dbReference type="InterPro" id="IPR033749">
    <property type="entry name" value="Polyprenyl_synt_CS"/>
</dbReference>
<gene>
    <name evidence="8" type="primary">coq1</name>
    <name evidence="8" type="ORF">DFA_03641</name>
</gene>
<dbReference type="STRING" id="1054147.F4PIG3"/>
<dbReference type="PANTHER" id="PTHR12001:SF69">
    <property type="entry name" value="ALL TRANS-POLYPRENYL-DIPHOSPHATE SYNTHASE PDSS1"/>
    <property type="match status" value="1"/>
</dbReference>
<dbReference type="AlphaFoldDB" id="F4PIG3"/>
<dbReference type="GO" id="GO:0046872">
    <property type="term" value="F:metal ion binding"/>
    <property type="evidence" value="ECO:0007669"/>
    <property type="project" value="UniProtKB-KW"/>
</dbReference>
<proteinExistence type="inferred from homology"/>
<dbReference type="GO" id="GO:0006744">
    <property type="term" value="P:ubiquinone biosynthetic process"/>
    <property type="evidence" value="ECO:0007669"/>
    <property type="project" value="TreeGrafter"/>
</dbReference>
<protein>
    <submittedName>
        <fullName evidence="8">Trans-prenyltransferase</fullName>
    </submittedName>
</protein>
<evidence type="ECO:0000256" key="4">
    <source>
        <dbReference type="ARBA" id="ARBA00022723"/>
    </source>
</evidence>
<keyword evidence="5" id="KW-0460">Magnesium</keyword>
<dbReference type="RefSeq" id="XP_004363243.1">
    <property type="nucleotide sequence ID" value="XM_004363186.1"/>
</dbReference>
<dbReference type="CDD" id="cd00685">
    <property type="entry name" value="Trans_IPPS_HT"/>
    <property type="match status" value="1"/>
</dbReference>
<name>F4PIG3_CACFS</name>
<comment type="similarity">
    <text evidence="2 7">Belongs to the FPP/GGPP synthase family.</text>
</comment>
<reference evidence="9" key="1">
    <citation type="journal article" date="2011" name="Genome Res.">
        <title>Phylogeny-wide analysis of social amoeba genomes highlights ancient origins for complex intercellular communication.</title>
        <authorList>
            <person name="Heidel A.J."/>
            <person name="Lawal H.M."/>
            <person name="Felder M."/>
            <person name="Schilde C."/>
            <person name="Helps N.R."/>
            <person name="Tunggal B."/>
            <person name="Rivero F."/>
            <person name="John U."/>
            <person name="Schleicher M."/>
            <person name="Eichinger L."/>
            <person name="Platzer M."/>
            <person name="Noegel A.A."/>
            <person name="Schaap P."/>
            <person name="Gloeckner G."/>
        </authorList>
    </citation>
    <scope>NUCLEOTIDE SEQUENCE [LARGE SCALE GENOMIC DNA]</scope>
    <source>
        <strain evidence="9">SH3</strain>
    </source>
</reference>
<evidence type="ECO:0000256" key="7">
    <source>
        <dbReference type="RuleBase" id="RU004466"/>
    </source>
</evidence>
<dbReference type="SUPFAM" id="SSF48576">
    <property type="entry name" value="Terpenoid synthases"/>
    <property type="match status" value="1"/>
</dbReference>
<evidence type="ECO:0000313" key="9">
    <source>
        <dbReference type="Proteomes" id="UP000007797"/>
    </source>
</evidence>
<dbReference type="EMBL" id="GL883006">
    <property type="protein sequence ID" value="EGG25392.1"/>
    <property type="molecule type" value="Genomic_DNA"/>
</dbReference>
<dbReference type="OrthoDB" id="9927103at2759"/>
<organism evidence="8 9">
    <name type="scientific">Cavenderia fasciculata</name>
    <name type="common">Slime mold</name>
    <name type="synonym">Dictyostelium fasciculatum</name>
    <dbReference type="NCBI Taxonomy" id="261658"/>
    <lineage>
        <taxon>Eukaryota</taxon>
        <taxon>Amoebozoa</taxon>
        <taxon>Evosea</taxon>
        <taxon>Eumycetozoa</taxon>
        <taxon>Dictyostelia</taxon>
        <taxon>Acytosteliales</taxon>
        <taxon>Cavenderiaceae</taxon>
        <taxon>Cavenderia</taxon>
    </lineage>
</organism>
<evidence type="ECO:0000256" key="6">
    <source>
        <dbReference type="ARBA" id="ARBA00023229"/>
    </source>
</evidence>
<dbReference type="PROSITE" id="PS00444">
    <property type="entry name" value="POLYPRENYL_SYNTHASE_2"/>
    <property type="match status" value="1"/>
</dbReference>
<sequence>MSSSLSLFRYTTTINKYAHLPKTLLSGSSGGISSINQQAPSFYNNNSSSNNNNKKDYLYRQQQSQQQQPQPQQYITPLNSATQRLFHTTSSLNQSTKLMSAMASLADKIKKGSFMLDEHNVDRSFNSHNYEVKLLDPLGLLNPSPDTKTRNSADIFKMVDSDLQKLTNNIVEHIKNHLSGNSSIGSGLQKPHPILVSISSYYFQLKGKRIRPTIILLLSRCLLQQKNITEPIASQIKLAEIVEMIHTATLVHDDVIDEATTRRDVPSVNKSFSNKLSILCGDYLLARASVLLSQLRNPDVSELISTSLADLVEGEFMQVKSNESSFEQYLRKTYLKTASLISNSCKATALLGGEDAHTANLAFEFGKNLGLAFQLIDDLLDYTSTTEVLGKQAFADLAQGLATAPVLYASIEHPQLLDMISRKFSADGDVEEARSLVFKSRGIEMTRALATEYINKAIEILIQFPKSEARDVLILLCHTIVTRKF</sequence>
<dbReference type="GO" id="GO:1990234">
    <property type="term" value="C:transferase complex"/>
    <property type="evidence" value="ECO:0007669"/>
    <property type="project" value="TreeGrafter"/>
</dbReference>
<accession>F4PIG3</accession>
<evidence type="ECO:0000256" key="5">
    <source>
        <dbReference type="ARBA" id="ARBA00022842"/>
    </source>
</evidence>
<dbReference type="InterPro" id="IPR008949">
    <property type="entry name" value="Isoprenoid_synthase_dom_sf"/>
</dbReference>
<dbReference type="InterPro" id="IPR000092">
    <property type="entry name" value="Polyprenyl_synt"/>
</dbReference>
<dbReference type="Pfam" id="PF00348">
    <property type="entry name" value="polyprenyl_synt"/>
    <property type="match status" value="1"/>
</dbReference>
<evidence type="ECO:0000256" key="2">
    <source>
        <dbReference type="ARBA" id="ARBA00006706"/>
    </source>
</evidence>
<keyword evidence="3 7" id="KW-0808">Transferase</keyword>
<keyword evidence="4" id="KW-0479">Metal-binding</keyword>
<dbReference type="OMA" id="AFDYYLH"/>
<dbReference type="PANTHER" id="PTHR12001">
    <property type="entry name" value="GERANYLGERANYL PYROPHOSPHATE SYNTHASE"/>
    <property type="match status" value="1"/>
</dbReference>
<keyword evidence="9" id="KW-1185">Reference proteome</keyword>
<comment type="cofactor">
    <cofactor evidence="1">
        <name>Mg(2+)</name>
        <dbReference type="ChEBI" id="CHEBI:18420"/>
    </cofactor>
</comment>
<evidence type="ECO:0000256" key="3">
    <source>
        <dbReference type="ARBA" id="ARBA00022679"/>
    </source>
</evidence>
<keyword evidence="6" id="KW-0414">Isoprene biosynthesis</keyword>
<evidence type="ECO:0000313" key="8">
    <source>
        <dbReference type="EMBL" id="EGG25392.1"/>
    </source>
</evidence>
<dbReference type="GeneID" id="14876639"/>
<dbReference type="SFLD" id="SFLDS00005">
    <property type="entry name" value="Isoprenoid_Synthase_Type_I"/>
    <property type="match status" value="1"/>
</dbReference>
<dbReference type="KEGG" id="dfa:DFA_03641"/>
<dbReference type="GO" id="GO:0004659">
    <property type="term" value="F:prenyltransferase activity"/>
    <property type="evidence" value="ECO:0007669"/>
    <property type="project" value="InterPro"/>
</dbReference>
<dbReference type="Gene3D" id="1.10.600.10">
    <property type="entry name" value="Farnesyl Diphosphate Synthase"/>
    <property type="match status" value="1"/>
</dbReference>
<dbReference type="GO" id="GO:0008299">
    <property type="term" value="P:isoprenoid biosynthetic process"/>
    <property type="evidence" value="ECO:0007669"/>
    <property type="project" value="UniProtKB-KW"/>
</dbReference>
<evidence type="ECO:0000256" key="1">
    <source>
        <dbReference type="ARBA" id="ARBA00001946"/>
    </source>
</evidence>
<dbReference type="Proteomes" id="UP000007797">
    <property type="component" value="Unassembled WGS sequence"/>
</dbReference>